<dbReference type="GO" id="GO:0016787">
    <property type="term" value="F:hydrolase activity"/>
    <property type="evidence" value="ECO:0007669"/>
    <property type="project" value="UniProtKB-KW"/>
</dbReference>
<dbReference type="Gene3D" id="3.40.50.1820">
    <property type="entry name" value="alpha/beta hydrolase"/>
    <property type="match status" value="1"/>
</dbReference>
<reference evidence="3 4" key="1">
    <citation type="submission" date="2018-05" db="EMBL/GenBank/DDBJ databases">
        <title>Genomic Encyclopedia of Type Strains, Phase IV (KMG-IV): sequencing the most valuable type-strain genomes for metagenomic binning, comparative biology and taxonomic classification.</title>
        <authorList>
            <person name="Goeker M."/>
        </authorList>
    </citation>
    <scope>NUCLEOTIDE SEQUENCE [LARGE SCALE GENOMIC DNA]</scope>
    <source>
        <strain evidence="3 4">DSM 19792</strain>
    </source>
</reference>
<evidence type="ECO:0000313" key="4">
    <source>
        <dbReference type="Proteomes" id="UP000247792"/>
    </source>
</evidence>
<accession>A0A318JF97</accession>
<evidence type="ECO:0000313" key="3">
    <source>
        <dbReference type="EMBL" id="PXX47266.1"/>
    </source>
</evidence>
<sequence length="298" mass="33455">MTAEILSNQFATLDNGTRLHFASAGERGRPLILFVHGFPEFWYEWSAQLAEFGQDYFAVAPDLRGFNLSDMPADVAAYKARHIVDDLRLLIAHLGYQQATVVAHDWGGAVCWNMAIALPALFEKLIIINSPHPYLFMQALATDPAQKASSEYMNWLRNPGSEEALAKDDFALMDGFFNGMGQGEAAWFNAETQAAYHACWARGLTGGVNYYRASPLHPPTEKNPGPLQLNLNPADFQVKVSTRIIWGENDKALPKTLLDGIENFVDDIQIQRIPEGSHWVIHEQPERVNRLIRQFLQS</sequence>
<dbReference type="InterPro" id="IPR000073">
    <property type="entry name" value="AB_hydrolase_1"/>
</dbReference>
<dbReference type="PRINTS" id="PR00412">
    <property type="entry name" value="EPOXHYDRLASE"/>
</dbReference>
<dbReference type="AlphaFoldDB" id="A0A318JF97"/>
<dbReference type="PRINTS" id="PR00111">
    <property type="entry name" value="ABHYDROLASE"/>
</dbReference>
<dbReference type="InterPro" id="IPR000639">
    <property type="entry name" value="Epox_hydrolase-like"/>
</dbReference>
<evidence type="ECO:0000256" key="1">
    <source>
        <dbReference type="ARBA" id="ARBA00022801"/>
    </source>
</evidence>
<dbReference type="EMBL" id="QJKB01000001">
    <property type="protein sequence ID" value="PXX47266.1"/>
    <property type="molecule type" value="Genomic_DNA"/>
</dbReference>
<keyword evidence="4" id="KW-1185">Reference proteome</keyword>
<dbReference type="InterPro" id="IPR029058">
    <property type="entry name" value="AB_hydrolase_fold"/>
</dbReference>
<name>A0A318JF97_9BURK</name>
<dbReference type="SUPFAM" id="SSF53474">
    <property type="entry name" value="alpha/beta-Hydrolases"/>
    <property type="match status" value="1"/>
</dbReference>
<dbReference type="RefSeq" id="WP_110253660.1">
    <property type="nucleotide sequence ID" value="NZ_QJKB01000001.1"/>
</dbReference>
<dbReference type="PANTHER" id="PTHR43329">
    <property type="entry name" value="EPOXIDE HYDROLASE"/>
    <property type="match status" value="1"/>
</dbReference>
<dbReference type="Pfam" id="PF00561">
    <property type="entry name" value="Abhydrolase_1"/>
    <property type="match status" value="1"/>
</dbReference>
<gene>
    <name evidence="3" type="ORF">DFR42_101843</name>
</gene>
<feature type="domain" description="AB hydrolase-1" evidence="2">
    <location>
        <begin position="30"/>
        <end position="284"/>
    </location>
</feature>
<comment type="caution">
    <text evidence="3">The sequence shown here is derived from an EMBL/GenBank/DDBJ whole genome shotgun (WGS) entry which is preliminary data.</text>
</comment>
<protein>
    <submittedName>
        <fullName evidence="3">Pimeloyl-ACP methyl ester carboxylesterase</fullName>
    </submittedName>
</protein>
<evidence type="ECO:0000259" key="2">
    <source>
        <dbReference type="Pfam" id="PF00561"/>
    </source>
</evidence>
<organism evidence="3 4">
    <name type="scientific">Undibacterium pigrum</name>
    <dbReference type="NCBI Taxonomy" id="401470"/>
    <lineage>
        <taxon>Bacteria</taxon>
        <taxon>Pseudomonadati</taxon>
        <taxon>Pseudomonadota</taxon>
        <taxon>Betaproteobacteria</taxon>
        <taxon>Burkholderiales</taxon>
        <taxon>Oxalobacteraceae</taxon>
        <taxon>Undibacterium</taxon>
    </lineage>
</organism>
<dbReference type="Proteomes" id="UP000247792">
    <property type="component" value="Unassembled WGS sequence"/>
</dbReference>
<keyword evidence="1" id="KW-0378">Hydrolase</keyword>
<dbReference type="OrthoDB" id="2987348at2"/>
<proteinExistence type="predicted"/>